<feature type="non-terminal residue" evidence="1">
    <location>
        <position position="54"/>
    </location>
</feature>
<dbReference type="GO" id="GO:0004300">
    <property type="term" value="F:enoyl-CoA hydratase activity"/>
    <property type="evidence" value="ECO:0007669"/>
    <property type="project" value="UniProtKB-EC"/>
</dbReference>
<name>A0A3B8WAG7_MARNT</name>
<evidence type="ECO:0000313" key="2">
    <source>
        <dbReference type="Proteomes" id="UP000261325"/>
    </source>
</evidence>
<organism evidence="1 2">
    <name type="scientific">Marinobacter nauticus</name>
    <name type="common">Marinobacter hydrocarbonoclasticus</name>
    <name type="synonym">Marinobacter aquaeolei</name>
    <dbReference type="NCBI Taxonomy" id="2743"/>
    <lineage>
        <taxon>Bacteria</taxon>
        <taxon>Pseudomonadati</taxon>
        <taxon>Pseudomonadota</taxon>
        <taxon>Gammaproteobacteria</taxon>
        <taxon>Pseudomonadales</taxon>
        <taxon>Marinobacteraceae</taxon>
        <taxon>Marinobacter</taxon>
    </lineage>
</organism>
<dbReference type="InterPro" id="IPR029045">
    <property type="entry name" value="ClpP/crotonase-like_dom_sf"/>
</dbReference>
<evidence type="ECO:0000313" key="1">
    <source>
        <dbReference type="EMBL" id="HAC26914.1"/>
    </source>
</evidence>
<comment type="caution">
    <text evidence="1">The sequence shown here is derived from an EMBL/GenBank/DDBJ whole genome shotgun (WGS) entry which is preliminary data.</text>
</comment>
<reference evidence="1 2" key="1">
    <citation type="journal article" date="2018" name="Nat. Biotechnol.">
        <title>A standardized bacterial taxonomy based on genome phylogeny substantially revises the tree of life.</title>
        <authorList>
            <person name="Parks D.H."/>
            <person name="Chuvochina M."/>
            <person name="Waite D.W."/>
            <person name="Rinke C."/>
            <person name="Skarshewski A."/>
            <person name="Chaumeil P.A."/>
            <person name="Hugenholtz P."/>
        </authorList>
    </citation>
    <scope>NUCLEOTIDE SEQUENCE [LARGE SCALE GENOMIC DNA]</scope>
    <source>
        <strain evidence="1">UBA9049</strain>
    </source>
</reference>
<dbReference type="EMBL" id="DLYI01000041">
    <property type="protein sequence ID" value="HAC26914.1"/>
    <property type="molecule type" value="Genomic_DNA"/>
</dbReference>
<gene>
    <name evidence="1" type="ORF">DCF82_03710</name>
</gene>
<sequence length="54" mass="5847">MSELIQLEKRGHIAVLTIANPPANTWTADSLAALKETVEELNADRNIFALVVTG</sequence>
<protein>
    <submittedName>
        <fullName evidence="1">Enoyl-CoA hydratase</fullName>
        <ecNumber evidence="1">4.2.1.17</ecNumber>
    </submittedName>
</protein>
<keyword evidence="1" id="KW-0456">Lyase</keyword>
<proteinExistence type="predicted"/>
<dbReference type="Proteomes" id="UP000261325">
    <property type="component" value="Unassembled WGS sequence"/>
</dbReference>
<dbReference type="SUPFAM" id="SSF52096">
    <property type="entry name" value="ClpP/crotonase"/>
    <property type="match status" value="1"/>
</dbReference>
<dbReference type="EC" id="4.2.1.17" evidence="1"/>
<dbReference type="AlphaFoldDB" id="A0A3B8WAG7"/>
<accession>A0A3B8WAG7</accession>
<dbReference type="Gene3D" id="3.90.226.10">
    <property type="entry name" value="2-enoyl-CoA Hydratase, Chain A, domain 1"/>
    <property type="match status" value="1"/>
</dbReference>